<dbReference type="PATRIC" id="fig|1163745.3.peg.346"/>
<dbReference type="InterPro" id="IPR010992">
    <property type="entry name" value="IHF-like_DNA-bd_dom_sf"/>
</dbReference>
<keyword evidence="2" id="KW-0226">DNA condensation</keyword>
<evidence type="ECO:0000256" key="3">
    <source>
        <dbReference type="ARBA" id="ARBA00023125"/>
    </source>
</evidence>
<dbReference type="KEGG" id="hcm:HCD_01630"/>
<dbReference type="SUPFAM" id="SSF47729">
    <property type="entry name" value="IHF-like DNA-binding proteins"/>
    <property type="match status" value="1"/>
</dbReference>
<dbReference type="Gene3D" id="4.10.520.10">
    <property type="entry name" value="IHF-like DNA-binding proteins"/>
    <property type="match status" value="1"/>
</dbReference>
<dbReference type="CDD" id="cd13831">
    <property type="entry name" value="HU"/>
    <property type="match status" value="1"/>
</dbReference>
<evidence type="ECO:0000313" key="5">
    <source>
        <dbReference type="EMBL" id="AFI05358.1"/>
    </source>
</evidence>
<gene>
    <name evidence="5" type="ordered locus">HCD_01630</name>
</gene>
<dbReference type="Proteomes" id="UP000005013">
    <property type="component" value="Chromosome"/>
</dbReference>
<dbReference type="HOGENOM" id="CLU_105066_3_2_7"/>
<proteinExistence type="inferred from homology"/>
<evidence type="ECO:0000256" key="4">
    <source>
        <dbReference type="RuleBase" id="RU003939"/>
    </source>
</evidence>
<protein>
    <submittedName>
        <fullName evidence="5">DNA-binding protein HU</fullName>
    </submittedName>
</protein>
<dbReference type="GO" id="GO:0005829">
    <property type="term" value="C:cytosol"/>
    <property type="evidence" value="ECO:0007669"/>
    <property type="project" value="TreeGrafter"/>
</dbReference>
<reference evidence="5 6" key="1">
    <citation type="journal article" date="2013" name="PLoS ONE">
        <title>Sequence Divergence and Conservation in Genomes ofHelicobacter cetorum Strains from a Dolphin and a Whale.</title>
        <authorList>
            <person name="Kersulyte D."/>
            <person name="Rossi M."/>
            <person name="Berg D.E."/>
        </authorList>
    </citation>
    <scope>NUCLEOTIDE SEQUENCE [LARGE SCALE GENOMIC DNA]</scope>
    <source>
        <strain evidence="5 6">MIT 99-5656</strain>
    </source>
</reference>
<name>I0EQY9_HELCM</name>
<dbReference type="SMART" id="SM00411">
    <property type="entry name" value="BHL"/>
    <property type="match status" value="1"/>
</dbReference>
<dbReference type="GO" id="GO:0030527">
    <property type="term" value="F:structural constituent of chromatin"/>
    <property type="evidence" value="ECO:0007669"/>
    <property type="project" value="InterPro"/>
</dbReference>
<dbReference type="OrthoDB" id="9799835at2"/>
<keyword evidence="3 5" id="KW-0238">DNA-binding</keyword>
<keyword evidence="6" id="KW-1185">Reference proteome</keyword>
<dbReference type="InterPro" id="IPR000119">
    <property type="entry name" value="Hist_DNA-bd"/>
</dbReference>
<dbReference type="STRING" id="1163745.HCD_01630"/>
<dbReference type="AlphaFoldDB" id="I0EQY9"/>
<dbReference type="PRINTS" id="PR01727">
    <property type="entry name" value="DNABINDINGHU"/>
</dbReference>
<dbReference type="GO" id="GO:0003677">
    <property type="term" value="F:DNA binding"/>
    <property type="evidence" value="ECO:0007669"/>
    <property type="project" value="UniProtKB-KW"/>
</dbReference>
<organism evidence="5 6">
    <name type="scientific">Helicobacter cetorum (strain ATCC BAA-540 / CCUG 52418 / MIT 99-5656)</name>
    <dbReference type="NCBI Taxonomy" id="1163745"/>
    <lineage>
        <taxon>Bacteria</taxon>
        <taxon>Pseudomonadati</taxon>
        <taxon>Campylobacterota</taxon>
        <taxon>Epsilonproteobacteria</taxon>
        <taxon>Campylobacterales</taxon>
        <taxon>Helicobacteraceae</taxon>
        <taxon>Helicobacter</taxon>
    </lineage>
</organism>
<dbReference type="EMBL" id="CP003481">
    <property type="protein sequence ID" value="AFI05358.1"/>
    <property type="molecule type" value="Genomic_DNA"/>
</dbReference>
<comment type="similarity">
    <text evidence="1 4">Belongs to the bacterial histone-like protein family.</text>
</comment>
<evidence type="ECO:0000313" key="6">
    <source>
        <dbReference type="Proteomes" id="UP000005013"/>
    </source>
</evidence>
<dbReference type="Pfam" id="PF00216">
    <property type="entry name" value="Bac_DNA_binding"/>
    <property type="match status" value="1"/>
</dbReference>
<evidence type="ECO:0000256" key="1">
    <source>
        <dbReference type="ARBA" id="ARBA00010529"/>
    </source>
</evidence>
<sequence length="94" mass="10296">MNKSEFIDLVKESGEFGSKKEAENAINAFTLAVETALSKGESVELIGFGKFETAEQKGKEGKVPGTGKTYKTEDKRVPKFKPGKILKQKVEEGK</sequence>
<dbReference type="GO" id="GO:0030261">
    <property type="term" value="P:chromosome condensation"/>
    <property type="evidence" value="ECO:0007669"/>
    <property type="project" value="UniProtKB-KW"/>
</dbReference>
<evidence type="ECO:0000256" key="2">
    <source>
        <dbReference type="ARBA" id="ARBA00023067"/>
    </source>
</evidence>
<dbReference type="PANTHER" id="PTHR33175">
    <property type="entry name" value="DNA-BINDING PROTEIN HU"/>
    <property type="match status" value="1"/>
</dbReference>
<dbReference type="eggNOG" id="COG0776">
    <property type="taxonomic scope" value="Bacteria"/>
</dbReference>
<dbReference type="RefSeq" id="WP_014658885.1">
    <property type="nucleotide sequence ID" value="NC_017735.1"/>
</dbReference>
<accession>I0EQY9</accession>
<dbReference type="PANTHER" id="PTHR33175:SF3">
    <property type="entry name" value="DNA-BINDING PROTEIN HU-BETA"/>
    <property type="match status" value="1"/>
</dbReference>